<keyword evidence="6" id="KW-1185">Reference proteome</keyword>
<dbReference type="InterPro" id="IPR051419">
    <property type="entry name" value="Lys/N-term_MeTrsfase_sf"/>
</dbReference>
<name>A0A0D2MFL9_9CHLO</name>
<dbReference type="RefSeq" id="XP_013900949.1">
    <property type="nucleotide sequence ID" value="XM_014045495.1"/>
</dbReference>
<organism evidence="5 6">
    <name type="scientific">Monoraphidium neglectum</name>
    <dbReference type="NCBI Taxonomy" id="145388"/>
    <lineage>
        <taxon>Eukaryota</taxon>
        <taxon>Viridiplantae</taxon>
        <taxon>Chlorophyta</taxon>
        <taxon>core chlorophytes</taxon>
        <taxon>Chlorophyceae</taxon>
        <taxon>CS clade</taxon>
        <taxon>Sphaeropleales</taxon>
        <taxon>Selenastraceae</taxon>
        <taxon>Monoraphidium</taxon>
    </lineage>
</organism>
<comment type="similarity">
    <text evidence="1">Belongs to the methyltransferase superfamily.</text>
</comment>
<keyword evidence="3" id="KW-0808">Transferase</keyword>
<dbReference type="OrthoDB" id="411785at2759"/>
<evidence type="ECO:0000313" key="6">
    <source>
        <dbReference type="Proteomes" id="UP000054498"/>
    </source>
</evidence>
<dbReference type="GO" id="GO:0008168">
    <property type="term" value="F:methyltransferase activity"/>
    <property type="evidence" value="ECO:0007669"/>
    <property type="project" value="UniProtKB-KW"/>
</dbReference>
<proteinExistence type="inferred from homology"/>
<dbReference type="PANTHER" id="PTHR12176">
    <property type="entry name" value="SAM-DEPENDENT METHYLTRANSFERASE SUPERFAMILY PROTEIN"/>
    <property type="match status" value="1"/>
</dbReference>
<evidence type="ECO:0000256" key="4">
    <source>
        <dbReference type="SAM" id="MobiDB-lite"/>
    </source>
</evidence>
<dbReference type="Proteomes" id="UP000054498">
    <property type="component" value="Unassembled WGS sequence"/>
</dbReference>
<reference evidence="5 6" key="1">
    <citation type="journal article" date="2013" name="BMC Genomics">
        <title>Reconstruction of the lipid metabolism for the microalga Monoraphidium neglectum from its genome sequence reveals characteristics suitable for biofuel production.</title>
        <authorList>
            <person name="Bogen C."/>
            <person name="Al-Dilaimi A."/>
            <person name="Albersmeier A."/>
            <person name="Wichmann J."/>
            <person name="Grundmann M."/>
            <person name="Rupp O."/>
            <person name="Lauersen K.J."/>
            <person name="Blifernez-Klassen O."/>
            <person name="Kalinowski J."/>
            <person name="Goesmann A."/>
            <person name="Mussgnug J.H."/>
            <person name="Kruse O."/>
        </authorList>
    </citation>
    <scope>NUCLEOTIDE SEQUENCE [LARGE SCALE GENOMIC DNA]</scope>
    <source>
        <strain evidence="5 6">SAG 48.87</strain>
    </source>
</reference>
<keyword evidence="2" id="KW-0489">Methyltransferase</keyword>
<dbReference type="KEGG" id="mng:MNEG_6033"/>
<evidence type="ECO:0000256" key="3">
    <source>
        <dbReference type="ARBA" id="ARBA00022679"/>
    </source>
</evidence>
<evidence type="ECO:0000313" key="5">
    <source>
        <dbReference type="EMBL" id="KIZ01930.1"/>
    </source>
</evidence>
<protein>
    <recommendedName>
        <fullName evidence="7">Methyltransferase type 11 domain-containing protein</fullName>
    </recommendedName>
</protein>
<dbReference type="SUPFAM" id="SSF53335">
    <property type="entry name" value="S-adenosyl-L-methionine-dependent methyltransferases"/>
    <property type="match status" value="1"/>
</dbReference>
<dbReference type="EMBL" id="KK101166">
    <property type="protein sequence ID" value="KIZ01930.1"/>
    <property type="molecule type" value="Genomic_DNA"/>
</dbReference>
<dbReference type="PANTHER" id="PTHR12176:SF79">
    <property type="entry name" value="METHYLTRANSFERASE TYPE 11 DOMAIN-CONTAINING PROTEIN"/>
    <property type="match status" value="1"/>
</dbReference>
<dbReference type="GeneID" id="25738909"/>
<gene>
    <name evidence="5" type="ORF">MNEG_6033</name>
</gene>
<dbReference type="AlphaFoldDB" id="A0A0D2MFL9"/>
<evidence type="ECO:0008006" key="7">
    <source>
        <dbReference type="Google" id="ProtNLM"/>
    </source>
</evidence>
<feature type="region of interest" description="Disordered" evidence="4">
    <location>
        <begin position="276"/>
        <end position="297"/>
    </location>
</feature>
<sequence length="304" mass="30426">MPQFADDAFGTVVDKGTLDAVLCSGTGLGDVRCYVSETHRVLSPGGVFLLISLGQPETRLSVLRAQPRKRRPSSADGAVAPPPVGAAALGLPQVPPPSTLSARLAARVAAAAETAAASPAALANCAGAGRREVRWARVSVYLLPKPSLYLRSEAALLGRQLPGLAAGGAPPLPVGKDEPSAWLGPYEVGPELQEALAAPGLDPRDYFYAYACVKAGAGCARRSSSQGLATEQGPVAGAAALVAAACTGAAAPDLPPVQRAASIAAALCHSASFTESGAGGGASGSRLNAQPRPAADAAEVLRLA</sequence>
<accession>A0A0D2MFL9</accession>
<dbReference type="Gene3D" id="3.40.50.150">
    <property type="entry name" value="Vaccinia Virus protein VP39"/>
    <property type="match status" value="1"/>
</dbReference>
<evidence type="ECO:0000256" key="1">
    <source>
        <dbReference type="ARBA" id="ARBA00008361"/>
    </source>
</evidence>
<evidence type="ECO:0000256" key="2">
    <source>
        <dbReference type="ARBA" id="ARBA00022603"/>
    </source>
</evidence>
<dbReference type="GO" id="GO:0032259">
    <property type="term" value="P:methylation"/>
    <property type="evidence" value="ECO:0007669"/>
    <property type="project" value="UniProtKB-KW"/>
</dbReference>
<dbReference type="InterPro" id="IPR029063">
    <property type="entry name" value="SAM-dependent_MTases_sf"/>
</dbReference>